<keyword evidence="7" id="KW-0966">Cell projection</keyword>
<keyword evidence="7" id="KW-0969">Cilium</keyword>
<dbReference type="Pfam" id="PF13860">
    <property type="entry name" value="FlgD_ig"/>
    <property type="match status" value="1"/>
</dbReference>
<keyword evidence="3 5" id="KW-1005">Bacterial flagellum biogenesis</keyword>
<evidence type="ECO:0000256" key="4">
    <source>
        <dbReference type="ARBA" id="ARBA00024746"/>
    </source>
</evidence>
<dbReference type="RefSeq" id="WP_090741247.1">
    <property type="nucleotide sequence ID" value="NZ_FMVT01000003.1"/>
</dbReference>
<keyword evidence="7" id="KW-0282">Flagellum</keyword>
<keyword evidence="8" id="KW-1185">Reference proteome</keyword>
<dbReference type="Proteomes" id="UP000199502">
    <property type="component" value="Unassembled WGS sequence"/>
</dbReference>
<dbReference type="InterPro" id="IPR005648">
    <property type="entry name" value="FlgD"/>
</dbReference>
<protein>
    <recommendedName>
        <fullName evidence="2 5">Basal-body rod modification protein FlgD</fullName>
    </recommendedName>
</protein>
<evidence type="ECO:0000256" key="3">
    <source>
        <dbReference type="ARBA" id="ARBA00022795"/>
    </source>
</evidence>
<evidence type="ECO:0000313" key="8">
    <source>
        <dbReference type="Proteomes" id="UP000199502"/>
    </source>
</evidence>
<evidence type="ECO:0000313" key="7">
    <source>
        <dbReference type="EMBL" id="SCY29432.1"/>
    </source>
</evidence>
<dbReference type="AlphaFoldDB" id="A0A1G5ER22"/>
<evidence type="ECO:0000259" key="6">
    <source>
        <dbReference type="Pfam" id="PF13860"/>
    </source>
</evidence>
<dbReference type="GO" id="GO:0044781">
    <property type="term" value="P:bacterial-type flagellum organization"/>
    <property type="evidence" value="ECO:0007669"/>
    <property type="project" value="UniProtKB-UniRule"/>
</dbReference>
<dbReference type="Gene3D" id="2.60.40.4070">
    <property type="match status" value="1"/>
</dbReference>
<proteinExistence type="inferred from homology"/>
<reference evidence="7 8" key="1">
    <citation type="submission" date="2016-10" db="EMBL/GenBank/DDBJ databases">
        <authorList>
            <person name="de Groot N.N."/>
        </authorList>
    </citation>
    <scope>NUCLEOTIDE SEQUENCE [LARGE SCALE GENOMIC DNA]</scope>
    <source>
        <strain evidence="7 8">CGMCC 1.8925</strain>
    </source>
</reference>
<comment type="similarity">
    <text evidence="1 5">Belongs to the FlgD family.</text>
</comment>
<dbReference type="STRING" id="336292.SAMN05660710_01198"/>
<gene>
    <name evidence="7" type="ORF">SAMN05660710_01198</name>
</gene>
<evidence type="ECO:0000256" key="2">
    <source>
        <dbReference type="ARBA" id="ARBA00016013"/>
    </source>
</evidence>
<dbReference type="Pfam" id="PF03963">
    <property type="entry name" value="FlgD"/>
    <property type="match status" value="1"/>
</dbReference>
<feature type="domain" description="FlgD/Vpr Ig-like" evidence="6">
    <location>
        <begin position="102"/>
        <end position="171"/>
    </location>
</feature>
<name>A0A1G5ER22_9RHOB</name>
<evidence type="ECO:0000256" key="1">
    <source>
        <dbReference type="ARBA" id="ARBA00010577"/>
    </source>
</evidence>
<dbReference type="Gene3D" id="2.30.30.910">
    <property type="match status" value="1"/>
</dbReference>
<comment type="function">
    <text evidence="4 5">Required for flagellar hook formation. May act as a scaffolding protein.</text>
</comment>
<dbReference type="OrthoDB" id="9785233at2"/>
<accession>A0A1G5ER22</accession>
<dbReference type="InterPro" id="IPR025965">
    <property type="entry name" value="FlgD/Vpr_Ig-like"/>
</dbReference>
<organism evidence="7 8">
    <name type="scientific">Paracoccus tibetensis</name>
    <dbReference type="NCBI Taxonomy" id="336292"/>
    <lineage>
        <taxon>Bacteria</taxon>
        <taxon>Pseudomonadati</taxon>
        <taxon>Pseudomonadota</taxon>
        <taxon>Alphaproteobacteria</taxon>
        <taxon>Rhodobacterales</taxon>
        <taxon>Paracoccaceae</taxon>
        <taxon>Paracoccus</taxon>
    </lineage>
</organism>
<dbReference type="EMBL" id="FMVT01000003">
    <property type="protein sequence ID" value="SCY29432.1"/>
    <property type="molecule type" value="Genomic_DNA"/>
</dbReference>
<sequence length="218" mass="22938">MVNAIGNAAAPAVQAKGGFSGPGAGADFETFLRMLTAQLRNQDPLNPMQSTDFAVQLATFAGVEQQAMTNKLLTQMAGQSGAGLAGAASFIGKEARTTAPVWFGNVPLTLDIAPDRMADSVQLIAHDARGREIGREEIGPGTGQIEWYGRDSFDEKLPDGQYSFTIESYSNGTKVATGKVGVYARIVEAELADDGMVLIFQGGGAAPAREITAIRDPR</sequence>
<evidence type="ECO:0000256" key="5">
    <source>
        <dbReference type="RuleBase" id="RU362076"/>
    </source>
</evidence>